<accession>K5W081</accession>
<feature type="region of interest" description="Disordered" evidence="1">
    <location>
        <begin position="64"/>
        <end position="87"/>
    </location>
</feature>
<keyword evidence="3" id="KW-1185">Reference proteome</keyword>
<dbReference type="RefSeq" id="XP_007398839.1">
    <property type="nucleotide sequence ID" value="XM_007398777.1"/>
</dbReference>
<protein>
    <submittedName>
        <fullName evidence="2">Uncharacterized protein</fullName>
    </submittedName>
</protein>
<gene>
    <name evidence="2" type="ORF">PHACADRAFT_260943</name>
</gene>
<reference evidence="2 3" key="1">
    <citation type="journal article" date="2012" name="BMC Genomics">
        <title>Comparative genomics of the white-rot fungi, Phanerochaete carnosa and P. chrysosporium, to elucidate the genetic basis of the distinct wood types they colonize.</title>
        <authorList>
            <person name="Suzuki H."/>
            <person name="MacDonald J."/>
            <person name="Syed K."/>
            <person name="Salamov A."/>
            <person name="Hori C."/>
            <person name="Aerts A."/>
            <person name="Henrissat B."/>
            <person name="Wiebenga A."/>
            <person name="vanKuyk P.A."/>
            <person name="Barry K."/>
            <person name="Lindquist E."/>
            <person name="LaButti K."/>
            <person name="Lapidus A."/>
            <person name="Lucas S."/>
            <person name="Coutinho P."/>
            <person name="Gong Y."/>
            <person name="Samejima M."/>
            <person name="Mahadevan R."/>
            <person name="Abou-Zaid M."/>
            <person name="de Vries R.P."/>
            <person name="Igarashi K."/>
            <person name="Yadav J.S."/>
            <person name="Grigoriev I.V."/>
            <person name="Master E.R."/>
        </authorList>
    </citation>
    <scope>NUCLEOTIDE SEQUENCE [LARGE SCALE GENOMIC DNA]</scope>
    <source>
        <strain evidence="2 3">HHB-10118-sp</strain>
    </source>
</reference>
<evidence type="ECO:0000256" key="1">
    <source>
        <dbReference type="SAM" id="MobiDB-lite"/>
    </source>
</evidence>
<name>K5W081_PHACS</name>
<dbReference type="EMBL" id="JH930475">
    <property type="protein sequence ID" value="EKM52495.1"/>
    <property type="molecule type" value="Genomic_DNA"/>
</dbReference>
<organism evidence="2 3">
    <name type="scientific">Phanerochaete carnosa (strain HHB-10118-sp)</name>
    <name type="common">White-rot fungus</name>
    <name type="synonym">Peniophora carnosa</name>
    <dbReference type="NCBI Taxonomy" id="650164"/>
    <lineage>
        <taxon>Eukaryota</taxon>
        <taxon>Fungi</taxon>
        <taxon>Dikarya</taxon>
        <taxon>Basidiomycota</taxon>
        <taxon>Agaricomycotina</taxon>
        <taxon>Agaricomycetes</taxon>
        <taxon>Polyporales</taxon>
        <taxon>Phanerochaetaceae</taxon>
        <taxon>Phanerochaete</taxon>
    </lineage>
</organism>
<dbReference type="InParanoid" id="K5W081"/>
<proteinExistence type="predicted"/>
<dbReference type="HOGENOM" id="CLU_2484067_0_0_1"/>
<dbReference type="KEGG" id="pco:PHACADRAFT_260943"/>
<dbReference type="GeneID" id="18917851"/>
<evidence type="ECO:0000313" key="3">
    <source>
        <dbReference type="Proteomes" id="UP000008370"/>
    </source>
</evidence>
<dbReference type="AlphaFoldDB" id="K5W081"/>
<sequence>MIGVFTTPGLIATVMTSCYAVTELAALPHTAEPERYAALLPRVSDLLHLISVMLMLVPASLSASAAEQPSMRSPTATSCSLRPGPSY</sequence>
<feature type="compositionally biased region" description="Polar residues" evidence="1">
    <location>
        <begin position="64"/>
        <end position="80"/>
    </location>
</feature>
<evidence type="ECO:0000313" key="2">
    <source>
        <dbReference type="EMBL" id="EKM52495.1"/>
    </source>
</evidence>
<dbReference type="Proteomes" id="UP000008370">
    <property type="component" value="Unassembled WGS sequence"/>
</dbReference>